<name>A0A9Q3GI12_9BASI</name>
<dbReference type="GO" id="GO:0034501">
    <property type="term" value="P:protein localization to kinetochore"/>
    <property type="evidence" value="ECO:0007669"/>
    <property type="project" value="TreeGrafter"/>
</dbReference>
<dbReference type="SMART" id="SM00787">
    <property type="entry name" value="Spc7"/>
    <property type="match status" value="1"/>
</dbReference>
<dbReference type="GO" id="GO:0007094">
    <property type="term" value="P:mitotic spindle assembly checkpoint signaling"/>
    <property type="evidence" value="ECO:0007669"/>
    <property type="project" value="TreeGrafter"/>
</dbReference>
<evidence type="ECO:0000313" key="5">
    <source>
        <dbReference type="Proteomes" id="UP000765509"/>
    </source>
</evidence>
<feature type="region of interest" description="Disordered" evidence="2">
    <location>
        <begin position="541"/>
        <end position="561"/>
    </location>
</feature>
<dbReference type="Proteomes" id="UP000765509">
    <property type="component" value="Unassembled WGS sequence"/>
</dbReference>
<feature type="compositionally biased region" description="Low complexity" evidence="2">
    <location>
        <begin position="363"/>
        <end position="379"/>
    </location>
</feature>
<feature type="region of interest" description="Disordered" evidence="2">
    <location>
        <begin position="336"/>
        <end position="379"/>
    </location>
</feature>
<feature type="compositionally biased region" description="Polar residues" evidence="2">
    <location>
        <begin position="154"/>
        <end position="168"/>
    </location>
</feature>
<keyword evidence="5" id="KW-1185">Reference proteome</keyword>
<evidence type="ECO:0000259" key="3">
    <source>
        <dbReference type="SMART" id="SM00787"/>
    </source>
</evidence>
<dbReference type="GO" id="GO:0000776">
    <property type="term" value="C:kinetochore"/>
    <property type="evidence" value="ECO:0007669"/>
    <property type="project" value="TreeGrafter"/>
</dbReference>
<protein>
    <recommendedName>
        <fullName evidence="3">Spc7 kinetochore protein domain-containing protein</fullName>
    </recommendedName>
</protein>
<organism evidence="4 5">
    <name type="scientific">Austropuccinia psidii MF-1</name>
    <dbReference type="NCBI Taxonomy" id="1389203"/>
    <lineage>
        <taxon>Eukaryota</taxon>
        <taxon>Fungi</taxon>
        <taxon>Dikarya</taxon>
        <taxon>Basidiomycota</taxon>
        <taxon>Pucciniomycotina</taxon>
        <taxon>Pucciniomycetes</taxon>
        <taxon>Pucciniales</taxon>
        <taxon>Sphaerophragmiaceae</taxon>
        <taxon>Austropuccinia</taxon>
    </lineage>
</organism>
<comment type="caution">
    <text evidence="4">The sequence shown here is derived from an EMBL/GenBank/DDBJ whole genome shotgun (WGS) entry which is preliminary data.</text>
</comment>
<sequence>MSTSSETDKAQGASHLRPSPSEPSSLAGALERPTPRLSINPPRPAKLADKKRSKSLGGSILEQHLQRGNFDDSGSLTITLELTPRKKARRSLVPGKSILKSRPTVTGLERTTSDNTLTLSANQTQALKTSSLPSFEAPASLSSQPPQLERAASSPCQPQVLKNPNSSPERTRADQAGDEPAGLDNSSDMDVSDDQGLCRTSLGSNTTNLLRRVSFAAKAHVRTFGSPIMDPDSSIVSSAASPFLENAPELAPQVAHPQADNKLPDPALSADMSIDQSLLHDQPPESLQKTTHSGSPIQSLNTIAVTSTQSKISAAHQVSNKHKASRLSMAIPGFENYDVDSDDDDLTMENLDSGKNPSHAVNQPQQQPPFSSAPQSVFPPVDKVLSHQGFRDDHDLSRSMDLTLPFQSASNPSIHYQEVDRVSRSSVVTKSAIPRLRSNTLSRPPASKSSRLSIAFPQYAREDDLDTTENFADVFEMALQQRSSRVPGTPDQPESAQVLSINQASEQTQQRECPAPSIEIKKSKKASRLTSFLGIAEDEEGNASRELGHSQHDDSPPAAHGECVSMKSTFKPIASSVNHARSLELENVSACDQSQANLNILPTQQPSTSLASNVILSELNITSCSGPEQAVSQQSLQPKPYGKQASTEFLYRDASSDKDDDLALIDLSETSLVGKVSSPKGSRLSVYLPDLGSINEEEDLMNEFHEPHTNSAFMFGPSSVSSQNPPSLSYERAITNLEPLANPLDAETPRSSSFEPPTAIIPRKSSIRTLQNAVRIGSASPARRLSDSLSGSPTKQRSSFASPRRSTSTLKAATAFNSSIGVRENLIPNATGVSRIAPAELLLLTNNNYSTFHDSNDLINPQLPSKSINEGTQFQNFVQPLPSPPPPPLPVPKPSITLGEFFEQAEIRFISLSQPRVRNHDQQEQSGLTEGQQHLSSFAQQIFASMVKIPRLRTLESSSRNLRQKTELLDNSTREHERDIEQNTMSYRLLRDWIHLHAKQNSTSTNSLASQKHMDELNELMSQLRLKKSWAEMNSKRDSLRFELDMWKAYQASLTQRTAKLSKDLELMRKLHSIVDPATETLRNRKQHWTEEIRRRKQKNAEIASCDQEMLKALKAETKDLAVEIEASRRLLAESDFERNMWVTKLSELEEEKSDHTKRIELMKIHPDQNQKCTAQELIQLKNEFITLQRLMGWELARFEDDLMEFVFSTDIGVSFHLDSYQPQQAYRNVGRIEMTWLRSSSLRNCKIDNEVNLLEEFFFFQLKANYQGKKLEGRIKDFVHQVTSIWNHARRLIYEICNLRTRFRVTLKVFPVGSSRSLKSSSRVDVITRIQSRRNQTSVEAQFELTGEEILDWKAESTISNISCKVNCLLGSKDCLNLTYIIREHIDKGNRGAWKQACEEVFADLDSPKSLVF</sequence>
<dbReference type="PANTHER" id="PTHR28260:SF1">
    <property type="entry name" value="SPINDLE POLE BODY COMPONENT SPC105"/>
    <property type="match status" value="1"/>
</dbReference>
<feature type="domain" description="Spc7 kinetochore protein" evidence="3">
    <location>
        <begin position="881"/>
        <end position="1217"/>
    </location>
</feature>
<feature type="region of interest" description="Disordered" evidence="2">
    <location>
        <begin position="778"/>
        <end position="807"/>
    </location>
</feature>
<dbReference type="InterPro" id="IPR013253">
    <property type="entry name" value="Spc7_domain"/>
</dbReference>
<keyword evidence="1" id="KW-0175">Coiled coil</keyword>
<reference evidence="4" key="1">
    <citation type="submission" date="2021-03" db="EMBL/GenBank/DDBJ databases">
        <title>Draft genome sequence of rust myrtle Austropuccinia psidii MF-1, a brazilian biotype.</title>
        <authorList>
            <person name="Quecine M.C."/>
            <person name="Pachon D.M.R."/>
            <person name="Bonatelli M.L."/>
            <person name="Correr F.H."/>
            <person name="Franceschini L.M."/>
            <person name="Leite T.F."/>
            <person name="Margarido G.R.A."/>
            <person name="Almeida C.A."/>
            <person name="Ferrarezi J.A."/>
            <person name="Labate C.A."/>
        </authorList>
    </citation>
    <scope>NUCLEOTIDE SEQUENCE</scope>
    <source>
        <strain evidence="4">MF-1</strain>
    </source>
</reference>
<feature type="compositionally biased region" description="Polar residues" evidence="2">
    <location>
        <begin position="353"/>
        <end position="362"/>
    </location>
</feature>
<dbReference type="InterPro" id="IPR040850">
    <property type="entry name" value="Knl1_RWD_C"/>
</dbReference>
<evidence type="ECO:0000256" key="2">
    <source>
        <dbReference type="SAM" id="MobiDB-lite"/>
    </source>
</evidence>
<accession>A0A9Q3GI12</accession>
<dbReference type="Pfam" id="PF18210">
    <property type="entry name" value="Knl1_RWD_C"/>
    <property type="match status" value="1"/>
</dbReference>
<evidence type="ECO:0000313" key="4">
    <source>
        <dbReference type="EMBL" id="MBW0467874.1"/>
    </source>
</evidence>
<evidence type="ECO:0000256" key="1">
    <source>
        <dbReference type="SAM" id="Coils"/>
    </source>
</evidence>
<dbReference type="OrthoDB" id="5592879at2759"/>
<feature type="region of interest" description="Disordered" evidence="2">
    <location>
        <begin position="1"/>
        <end position="58"/>
    </location>
</feature>
<gene>
    <name evidence="4" type="ORF">O181_007589</name>
</gene>
<dbReference type="PANTHER" id="PTHR28260">
    <property type="entry name" value="SPINDLE POLE BODY COMPONENT SPC105"/>
    <property type="match status" value="1"/>
</dbReference>
<feature type="compositionally biased region" description="Basic and acidic residues" evidence="2">
    <location>
        <begin position="542"/>
        <end position="555"/>
    </location>
</feature>
<dbReference type="EMBL" id="AVOT02001704">
    <property type="protein sequence ID" value="MBW0467874.1"/>
    <property type="molecule type" value="Genomic_DNA"/>
</dbReference>
<feature type="compositionally biased region" description="Polar residues" evidence="2">
    <location>
        <begin position="787"/>
        <end position="807"/>
    </location>
</feature>
<dbReference type="GO" id="GO:1990758">
    <property type="term" value="P:mitotic sister chromatid biorientation"/>
    <property type="evidence" value="ECO:0007669"/>
    <property type="project" value="TreeGrafter"/>
</dbReference>
<feature type="region of interest" description="Disordered" evidence="2">
    <location>
        <begin position="88"/>
        <end position="116"/>
    </location>
</feature>
<feature type="compositionally biased region" description="Acidic residues" evidence="2">
    <location>
        <begin position="337"/>
        <end position="347"/>
    </location>
</feature>
<feature type="coiled-coil region" evidence="1">
    <location>
        <begin position="1111"/>
        <end position="1166"/>
    </location>
</feature>
<dbReference type="InterPro" id="IPR033338">
    <property type="entry name" value="Spc105/Spc7"/>
</dbReference>
<feature type="region of interest" description="Disordered" evidence="2">
    <location>
        <begin position="128"/>
        <end position="195"/>
    </location>
</feature>
<proteinExistence type="predicted"/>